<evidence type="ECO:0000256" key="4">
    <source>
        <dbReference type="ARBA" id="ARBA00022723"/>
    </source>
</evidence>
<evidence type="ECO:0000256" key="3">
    <source>
        <dbReference type="ARBA" id="ARBA00022617"/>
    </source>
</evidence>
<dbReference type="Gene3D" id="1.10.630.10">
    <property type="entry name" value="Cytochrome P450"/>
    <property type="match status" value="1"/>
</dbReference>
<dbReference type="InterPro" id="IPR002403">
    <property type="entry name" value="Cyt_P450_E_grp-IV"/>
</dbReference>
<proteinExistence type="inferred from homology"/>
<sequence>MEEGYETFSKYGQSFLVPDISLSPHIVIPQEQCRWLLSLPTSIVSHRIPVSERNALEQLFPSIPSSGFRLFKQVIRRMVTPDVSRRQRDMFTLMQQTVDSVVGCDYSWRQVRLSDVVEEVVHTTALSMLLGSKLGHDNGFGIALKRFSISFGVAAVVIGLTPGPLKQIVAWPARTIVDFFRRRAYNYLTPLIHERFKVEERRRGDPDLDSRGPQDFITSVIRAILDDEKGTMEHFREIETLFTIIIMTLVTTTSLTLTNTLLDLLSSDPSLEYYQALRKEADSAFTSLDWSNVASPPKLDCIDSAIRESLRLHPTHTRGLFRTVVAEEGLTLPDKHHIPQGCMMSIPVYWIHRDERFYKDPNTYIPFRFLLTDASDQRKPRGLVDTSDTFLSFSHGVYSCDGRFFAAQLMKMFLAYITMHYDVKPLDTRPPNVLLSDFCIPPRSVKLWIRRRNPETDLHLRP</sequence>
<name>A0A8H6AEU2_PETAA</name>
<dbReference type="GO" id="GO:0016705">
    <property type="term" value="F:oxidoreductase activity, acting on paired donors, with incorporation or reduction of molecular oxygen"/>
    <property type="evidence" value="ECO:0007669"/>
    <property type="project" value="InterPro"/>
</dbReference>
<dbReference type="GO" id="GO:0004497">
    <property type="term" value="F:monooxygenase activity"/>
    <property type="evidence" value="ECO:0007669"/>
    <property type="project" value="UniProtKB-KW"/>
</dbReference>
<dbReference type="PANTHER" id="PTHR46206:SF1">
    <property type="entry name" value="P450, PUTATIVE (EUROFUNG)-RELATED"/>
    <property type="match status" value="1"/>
</dbReference>
<organism evidence="9 10">
    <name type="scientific">Petromyces alliaceus</name>
    <name type="common">Aspergillus alliaceus</name>
    <dbReference type="NCBI Taxonomy" id="209559"/>
    <lineage>
        <taxon>Eukaryota</taxon>
        <taxon>Fungi</taxon>
        <taxon>Dikarya</taxon>
        <taxon>Ascomycota</taxon>
        <taxon>Pezizomycotina</taxon>
        <taxon>Eurotiomycetes</taxon>
        <taxon>Eurotiomycetidae</taxon>
        <taxon>Eurotiales</taxon>
        <taxon>Aspergillaceae</taxon>
        <taxon>Aspergillus</taxon>
        <taxon>Aspergillus subgen. Circumdati</taxon>
    </lineage>
</organism>
<keyword evidence="6 8" id="KW-0408">Iron</keyword>
<keyword evidence="10" id="KW-1185">Reference proteome</keyword>
<evidence type="ECO:0000313" key="9">
    <source>
        <dbReference type="EMBL" id="KAF5865519.1"/>
    </source>
</evidence>
<evidence type="ECO:0000256" key="1">
    <source>
        <dbReference type="ARBA" id="ARBA00001971"/>
    </source>
</evidence>
<evidence type="ECO:0000256" key="2">
    <source>
        <dbReference type="ARBA" id="ARBA00010617"/>
    </source>
</evidence>
<comment type="caution">
    <text evidence="9">The sequence shown here is derived from an EMBL/GenBank/DDBJ whole genome shotgun (WGS) entry which is preliminary data.</text>
</comment>
<dbReference type="Pfam" id="PF00067">
    <property type="entry name" value="p450"/>
    <property type="match status" value="1"/>
</dbReference>
<dbReference type="InterPro" id="IPR001128">
    <property type="entry name" value="Cyt_P450"/>
</dbReference>
<dbReference type="PANTHER" id="PTHR46206">
    <property type="entry name" value="CYTOCHROME P450"/>
    <property type="match status" value="1"/>
</dbReference>
<dbReference type="Proteomes" id="UP000541154">
    <property type="component" value="Unassembled WGS sequence"/>
</dbReference>
<evidence type="ECO:0008006" key="11">
    <source>
        <dbReference type="Google" id="ProtNLM"/>
    </source>
</evidence>
<gene>
    <name evidence="9" type="ORF">ETB97_003362</name>
</gene>
<evidence type="ECO:0000256" key="7">
    <source>
        <dbReference type="ARBA" id="ARBA00023033"/>
    </source>
</evidence>
<keyword evidence="7" id="KW-0503">Monooxygenase</keyword>
<dbReference type="AlphaFoldDB" id="A0A8H6AEU2"/>
<dbReference type="GO" id="GO:0020037">
    <property type="term" value="F:heme binding"/>
    <property type="evidence" value="ECO:0007669"/>
    <property type="project" value="InterPro"/>
</dbReference>
<dbReference type="InterPro" id="IPR036396">
    <property type="entry name" value="Cyt_P450_sf"/>
</dbReference>
<comment type="cofactor">
    <cofactor evidence="1 8">
        <name>heme</name>
        <dbReference type="ChEBI" id="CHEBI:30413"/>
    </cofactor>
</comment>
<dbReference type="CDD" id="cd11041">
    <property type="entry name" value="CYP503A1-like"/>
    <property type="match status" value="1"/>
</dbReference>
<dbReference type="PRINTS" id="PR00465">
    <property type="entry name" value="EP450IV"/>
</dbReference>
<evidence type="ECO:0000256" key="8">
    <source>
        <dbReference type="PIRSR" id="PIRSR602403-1"/>
    </source>
</evidence>
<feature type="binding site" description="axial binding residue" evidence="8">
    <location>
        <position position="400"/>
    </location>
    <ligand>
        <name>heme</name>
        <dbReference type="ChEBI" id="CHEBI:30413"/>
    </ligand>
    <ligandPart>
        <name>Fe</name>
        <dbReference type="ChEBI" id="CHEBI:18248"/>
    </ligandPart>
</feature>
<keyword evidence="5" id="KW-0560">Oxidoreductase</keyword>
<dbReference type="SUPFAM" id="SSF48264">
    <property type="entry name" value="Cytochrome P450"/>
    <property type="match status" value="1"/>
</dbReference>
<comment type="similarity">
    <text evidence="2">Belongs to the cytochrome P450 family.</text>
</comment>
<keyword evidence="3 8" id="KW-0349">Heme</keyword>
<accession>A0A8H6AEU2</accession>
<protein>
    <recommendedName>
        <fullName evidence="11">Cytochrome P450</fullName>
    </recommendedName>
</protein>
<evidence type="ECO:0000256" key="6">
    <source>
        <dbReference type="ARBA" id="ARBA00023004"/>
    </source>
</evidence>
<reference evidence="9 10" key="1">
    <citation type="submission" date="2019-04" db="EMBL/GenBank/DDBJ databases">
        <title>Aspergillus burnettii sp. nov., novel species from soil in southeast Queensland.</title>
        <authorList>
            <person name="Gilchrist C.L.M."/>
            <person name="Pitt J.I."/>
            <person name="Lange L."/>
            <person name="Lacey H.J."/>
            <person name="Vuong D."/>
            <person name="Midgley D.J."/>
            <person name="Greenfield P."/>
            <person name="Bradbury M."/>
            <person name="Lacey E."/>
            <person name="Busk P.K."/>
            <person name="Pilgaard B."/>
            <person name="Chooi Y.H."/>
            <person name="Piggott A.M."/>
        </authorList>
    </citation>
    <scope>NUCLEOTIDE SEQUENCE [LARGE SCALE GENOMIC DNA]</scope>
    <source>
        <strain evidence="9 10">FRR 5400</strain>
    </source>
</reference>
<keyword evidence="4 8" id="KW-0479">Metal-binding</keyword>
<dbReference type="EMBL" id="SPNV01000018">
    <property type="protein sequence ID" value="KAF5865519.1"/>
    <property type="molecule type" value="Genomic_DNA"/>
</dbReference>
<dbReference type="GO" id="GO:0005506">
    <property type="term" value="F:iron ion binding"/>
    <property type="evidence" value="ECO:0007669"/>
    <property type="project" value="InterPro"/>
</dbReference>
<evidence type="ECO:0000256" key="5">
    <source>
        <dbReference type="ARBA" id="ARBA00023002"/>
    </source>
</evidence>
<evidence type="ECO:0000313" key="10">
    <source>
        <dbReference type="Proteomes" id="UP000541154"/>
    </source>
</evidence>
<dbReference type="GO" id="GO:0019748">
    <property type="term" value="P:secondary metabolic process"/>
    <property type="evidence" value="ECO:0007669"/>
    <property type="project" value="UniProtKB-ARBA"/>
</dbReference>